<protein>
    <submittedName>
        <fullName evidence="1">IS1 family transposase</fullName>
    </submittedName>
</protein>
<keyword evidence="2" id="KW-1185">Reference proteome</keyword>
<evidence type="ECO:0000313" key="1">
    <source>
        <dbReference type="EMBL" id="NMF57050.1"/>
    </source>
</evidence>
<dbReference type="EMBL" id="JAAVJL010000001">
    <property type="protein sequence ID" value="NMF57050.1"/>
    <property type="molecule type" value="Genomic_DNA"/>
</dbReference>
<name>A0ABX1LLQ6_9CYAN</name>
<organism evidence="1 2">
    <name type="scientific">Pseudanabaena yagii GIHE-NHR1</name>
    <dbReference type="NCBI Taxonomy" id="2722753"/>
    <lineage>
        <taxon>Bacteria</taxon>
        <taxon>Bacillati</taxon>
        <taxon>Cyanobacteriota</taxon>
        <taxon>Cyanophyceae</taxon>
        <taxon>Pseudanabaenales</taxon>
        <taxon>Pseudanabaenaceae</taxon>
        <taxon>Pseudanabaena</taxon>
        <taxon>Pseudanabaena yagii</taxon>
    </lineage>
</organism>
<accession>A0ABX1LLQ6</accession>
<dbReference type="RefSeq" id="WP_169362128.1">
    <property type="nucleotide sequence ID" value="NZ_JAAVJL010000001.1"/>
</dbReference>
<dbReference type="InterPro" id="IPR051354">
    <property type="entry name" value="Transposase_27_IS1"/>
</dbReference>
<dbReference type="Proteomes" id="UP000738376">
    <property type="component" value="Unassembled WGS sequence"/>
</dbReference>
<evidence type="ECO:0000313" key="2">
    <source>
        <dbReference type="Proteomes" id="UP000738376"/>
    </source>
</evidence>
<gene>
    <name evidence="1" type="ORF">HC246_03235</name>
</gene>
<comment type="caution">
    <text evidence="1">The sequence shown here is derived from an EMBL/GenBank/DDBJ whole genome shotgun (WGS) entry which is preliminary data.</text>
</comment>
<sequence>MECPHCQSEKVVKNGKDYHQDGKAIQNYLCKGCGKRFNERTGTAMSRLRTPASIVSYALKMRTEGMGIRASGRVLEKSHTSIMRWEQKLANQAQQWSPEAPVGGDVTIEGDEIYTRVGENLPPSESKGWTVVFIERNSRYWIEARVGIKTTELFAKATKTAWQWSKASQYIRWFSDGERRYAQQLWQMASVYLKATEVSREYGHRKVWRHGLEVAIKIKGSQGNRRVEWVKLEHPYTAISDKSDVHANHNEANNSALRRRCSAYRRRQNLYAKNTEGLQRAVTVQRLVHNWVRPHGGLGKNKTPVMAIGLYHRPISMLELLTLRGFTSLTP</sequence>
<reference evidence="1 2" key="1">
    <citation type="submission" date="2020-03" db="EMBL/GenBank/DDBJ databases">
        <title>Draft Genome Sequence of 2-Methylisoborneol Producing Pseudanabaena yagii Strain GIHE-NHR1 Isolated from North Han River in South Korea.</title>
        <authorList>
            <person name="Jeong J."/>
        </authorList>
    </citation>
    <scope>NUCLEOTIDE SEQUENCE [LARGE SCALE GENOMIC DNA]</scope>
    <source>
        <strain evidence="1 2">GIHE-NHR1</strain>
    </source>
</reference>
<dbReference type="PANTHER" id="PTHR33293">
    <property type="entry name" value="INSERTION ELEMENT IS1 1 PROTEIN INSB-RELATED"/>
    <property type="match status" value="1"/>
</dbReference>
<proteinExistence type="predicted"/>